<dbReference type="InterPro" id="IPR003439">
    <property type="entry name" value="ABC_transporter-like_ATP-bd"/>
</dbReference>
<keyword evidence="4" id="KW-0547">Nucleotide-binding</keyword>
<organism evidence="14 15">
    <name type="scientific">Methanospirillum hungatei</name>
    <dbReference type="NCBI Taxonomy" id="2203"/>
    <lineage>
        <taxon>Archaea</taxon>
        <taxon>Methanobacteriati</taxon>
        <taxon>Methanobacteriota</taxon>
        <taxon>Stenosarchaea group</taxon>
        <taxon>Methanomicrobia</taxon>
        <taxon>Methanomicrobiales</taxon>
        <taxon>Methanospirillaceae</taxon>
        <taxon>Methanospirillum</taxon>
    </lineage>
</organism>
<dbReference type="CDD" id="cd03257">
    <property type="entry name" value="ABC_NikE_OppD_transporters"/>
    <property type="match status" value="1"/>
</dbReference>
<feature type="domain" description="ABC transporter" evidence="13">
    <location>
        <begin position="5"/>
        <end position="253"/>
    </location>
</feature>
<dbReference type="GO" id="GO:0005524">
    <property type="term" value="F:ATP binding"/>
    <property type="evidence" value="ECO:0007669"/>
    <property type="project" value="UniProtKB-KW"/>
</dbReference>
<dbReference type="InterPro" id="IPR013563">
    <property type="entry name" value="Oligopep_ABC_C"/>
</dbReference>
<evidence type="ECO:0000256" key="4">
    <source>
        <dbReference type="ARBA" id="ARBA00022741"/>
    </source>
</evidence>
<evidence type="ECO:0000256" key="3">
    <source>
        <dbReference type="ARBA" id="ARBA00022475"/>
    </source>
</evidence>
<reference evidence="14 15" key="1">
    <citation type="submission" date="2021-06" db="EMBL/GenBank/DDBJ databases">
        <title>Complete genome sequence of the secondary alcohol utilizing methanogen Methanospirillum hungatei strain GP1.</title>
        <authorList>
            <person name="Day L.A."/>
            <person name="Costa K.C."/>
        </authorList>
    </citation>
    <scope>NUCLEOTIDE SEQUENCE [LARGE SCALE GENOMIC DNA]</scope>
    <source>
        <strain evidence="14 15">GP1</strain>
    </source>
</reference>
<dbReference type="SMART" id="SM00382">
    <property type="entry name" value="AAA"/>
    <property type="match status" value="1"/>
</dbReference>
<dbReference type="GO" id="GO:0016887">
    <property type="term" value="F:ATP hydrolysis activity"/>
    <property type="evidence" value="ECO:0007669"/>
    <property type="project" value="InterPro"/>
</dbReference>
<dbReference type="AlphaFoldDB" id="A0A8F5VMA4"/>
<dbReference type="InterPro" id="IPR050388">
    <property type="entry name" value="ABC_Ni/Peptide_Import"/>
</dbReference>
<evidence type="ECO:0000256" key="6">
    <source>
        <dbReference type="ARBA" id="ARBA00022967"/>
    </source>
</evidence>
<dbReference type="GO" id="GO:0015413">
    <property type="term" value="F:ABC-type nickel transporter activity"/>
    <property type="evidence" value="ECO:0007669"/>
    <property type="project" value="UniProtKB-EC"/>
</dbReference>
<dbReference type="GO" id="GO:0015833">
    <property type="term" value="P:peptide transport"/>
    <property type="evidence" value="ECO:0007669"/>
    <property type="project" value="InterPro"/>
</dbReference>
<evidence type="ECO:0000256" key="11">
    <source>
        <dbReference type="ARBA" id="ARBA00044143"/>
    </source>
</evidence>
<keyword evidence="5 14" id="KW-0067">ATP-binding</keyword>
<keyword evidence="2" id="KW-0813">Transport</keyword>
<dbReference type="OrthoDB" id="18209at2157"/>
<evidence type="ECO:0000256" key="10">
    <source>
        <dbReference type="ARBA" id="ARBA00039098"/>
    </source>
</evidence>
<dbReference type="PROSITE" id="PS00211">
    <property type="entry name" value="ABC_TRANSPORTER_1"/>
    <property type="match status" value="1"/>
</dbReference>
<dbReference type="InterPro" id="IPR003593">
    <property type="entry name" value="AAA+_ATPase"/>
</dbReference>
<accession>A0A8F5VMA4</accession>
<evidence type="ECO:0000256" key="5">
    <source>
        <dbReference type="ARBA" id="ARBA00022840"/>
    </source>
</evidence>
<dbReference type="PANTHER" id="PTHR43297">
    <property type="entry name" value="OLIGOPEPTIDE TRANSPORT ATP-BINDING PROTEIN APPD"/>
    <property type="match status" value="1"/>
</dbReference>
<evidence type="ECO:0000256" key="8">
    <source>
        <dbReference type="ARBA" id="ARBA00023136"/>
    </source>
</evidence>
<comment type="catalytic activity">
    <reaction evidence="12">
        <text>Ni(2+)(out) + ATP + H2O = Ni(2+)(in) + ADP + phosphate + H(+)</text>
        <dbReference type="Rhea" id="RHEA:15557"/>
        <dbReference type="ChEBI" id="CHEBI:15377"/>
        <dbReference type="ChEBI" id="CHEBI:15378"/>
        <dbReference type="ChEBI" id="CHEBI:30616"/>
        <dbReference type="ChEBI" id="CHEBI:43474"/>
        <dbReference type="ChEBI" id="CHEBI:49786"/>
        <dbReference type="ChEBI" id="CHEBI:456216"/>
        <dbReference type="EC" id="7.2.2.11"/>
    </reaction>
    <physiologicalReaction direction="left-to-right" evidence="12">
        <dbReference type="Rhea" id="RHEA:15558"/>
    </physiologicalReaction>
</comment>
<evidence type="ECO:0000313" key="14">
    <source>
        <dbReference type="EMBL" id="QXO95687.1"/>
    </source>
</evidence>
<evidence type="ECO:0000313" key="15">
    <source>
        <dbReference type="Proteomes" id="UP000694228"/>
    </source>
</evidence>
<keyword evidence="8" id="KW-0472">Membrane</keyword>
<evidence type="ECO:0000256" key="12">
    <source>
        <dbReference type="ARBA" id="ARBA00048610"/>
    </source>
</evidence>
<dbReference type="GO" id="GO:0005886">
    <property type="term" value="C:plasma membrane"/>
    <property type="evidence" value="ECO:0007669"/>
    <property type="project" value="UniProtKB-SubCell"/>
</dbReference>
<keyword evidence="3" id="KW-1003">Cell membrane</keyword>
<sequence length="317" mass="35273">MLPIIEISNLTISFHGDEYCLTAIEDLTLSIFKGETLAIIGESGSGKSVLGQAILSILPESAEIQGIINYSEKNLLMASDSELESIRGGLIGWVPQNPKMGFNPSMKMWKQIAESMIIHTDSSWSEAKRQAISLLERFKVLPADQWADAYPVSYSGGMLQRAMVAMGTSVNPDVIIADEPTKGVDLLNKSGITDLFLEMKNRGITQILITHDLDFARELADRVAVLYCGQIVEITSKEIFFTHPRHPYSHGLLQSLPQNGLCPIPGNAPPMHIVHTGCRFKDRCSDSKKECKNPVPFFSMNKDYVRCFNYHNRDQPL</sequence>
<dbReference type="Pfam" id="PF08352">
    <property type="entry name" value="oligo_HPY"/>
    <property type="match status" value="1"/>
</dbReference>
<evidence type="ECO:0000256" key="2">
    <source>
        <dbReference type="ARBA" id="ARBA00022448"/>
    </source>
</evidence>
<keyword evidence="6" id="KW-1278">Translocase</keyword>
<dbReference type="PROSITE" id="PS50893">
    <property type="entry name" value="ABC_TRANSPORTER_2"/>
    <property type="match status" value="1"/>
</dbReference>
<dbReference type="NCBIfam" id="TIGR01727">
    <property type="entry name" value="oligo_HPY"/>
    <property type="match status" value="1"/>
</dbReference>
<comment type="subcellular location">
    <subcellularLocation>
        <location evidence="1">Cell membrane</location>
        <topology evidence="1">Peripheral membrane protein</topology>
    </subcellularLocation>
</comment>
<protein>
    <recommendedName>
        <fullName evidence="11">Nickel import system ATP-binding protein NikD</fullName>
        <ecNumber evidence="10">7.2.2.11</ecNumber>
    </recommendedName>
</protein>
<evidence type="ECO:0000256" key="1">
    <source>
        <dbReference type="ARBA" id="ARBA00004202"/>
    </source>
</evidence>
<proteinExistence type="predicted"/>
<dbReference type="PANTHER" id="PTHR43297:SF13">
    <property type="entry name" value="NICKEL ABC TRANSPORTER, ATP-BINDING PROTEIN"/>
    <property type="match status" value="1"/>
</dbReference>
<name>A0A8F5VMA4_METHU</name>
<keyword evidence="7" id="KW-0406">Ion transport</keyword>
<evidence type="ECO:0000256" key="9">
    <source>
        <dbReference type="ARBA" id="ARBA00038669"/>
    </source>
</evidence>
<dbReference type="EMBL" id="CP077107">
    <property type="protein sequence ID" value="QXO95687.1"/>
    <property type="molecule type" value="Genomic_DNA"/>
</dbReference>
<evidence type="ECO:0000256" key="7">
    <source>
        <dbReference type="ARBA" id="ARBA00023065"/>
    </source>
</evidence>
<dbReference type="EC" id="7.2.2.11" evidence="10"/>
<gene>
    <name evidence="14" type="ORF">KSK55_04635</name>
</gene>
<dbReference type="Pfam" id="PF00005">
    <property type="entry name" value="ABC_tran"/>
    <property type="match status" value="1"/>
</dbReference>
<dbReference type="InterPro" id="IPR017871">
    <property type="entry name" value="ABC_transporter-like_CS"/>
</dbReference>
<comment type="subunit">
    <text evidence="9">The complex is composed of two ATP-binding proteins (NikD and NikE), two transmembrane proteins (NikB and NikC) and a solute-binding protein (NikA).</text>
</comment>
<evidence type="ECO:0000259" key="13">
    <source>
        <dbReference type="PROSITE" id="PS50893"/>
    </source>
</evidence>
<dbReference type="Proteomes" id="UP000694228">
    <property type="component" value="Chromosome"/>
</dbReference>